<dbReference type="Pfam" id="PF01368">
    <property type="entry name" value="DHH"/>
    <property type="match status" value="1"/>
</dbReference>
<proteinExistence type="predicted"/>
<dbReference type="PANTHER" id="PTHR47618:SF1">
    <property type="entry name" value="BIFUNCTIONAL OLIGORIBONUCLEASE AND PAP PHOSPHATASE NRNA"/>
    <property type="match status" value="1"/>
</dbReference>
<feature type="non-terminal residue" evidence="2">
    <location>
        <position position="130"/>
    </location>
</feature>
<reference evidence="2" key="1">
    <citation type="journal article" date="2013" name="Environ. Microbiol.">
        <title>Microbiota from the distal guts of lean and obese adolescents exhibit partial functional redundancy besides clear differences in community structure.</title>
        <authorList>
            <person name="Ferrer M."/>
            <person name="Ruiz A."/>
            <person name="Lanza F."/>
            <person name="Haange S.B."/>
            <person name="Oberbach A."/>
            <person name="Till H."/>
            <person name="Bargiela R."/>
            <person name="Campoy C."/>
            <person name="Segura M.T."/>
            <person name="Richter M."/>
            <person name="von Bergen M."/>
            <person name="Seifert J."/>
            <person name="Suarez A."/>
        </authorList>
    </citation>
    <scope>NUCLEOTIDE SEQUENCE</scope>
</reference>
<evidence type="ECO:0000259" key="1">
    <source>
        <dbReference type="Pfam" id="PF01368"/>
    </source>
</evidence>
<dbReference type="InterPro" id="IPR001667">
    <property type="entry name" value="DDH_dom"/>
</dbReference>
<dbReference type="Gene3D" id="3.90.1640.10">
    <property type="entry name" value="inorganic pyrophosphatase (n-terminal core)"/>
    <property type="match status" value="1"/>
</dbReference>
<dbReference type="InterPro" id="IPR038763">
    <property type="entry name" value="DHH_sf"/>
</dbReference>
<accession>K1TGZ2</accession>
<protein>
    <submittedName>
        <fullName evidence="2">Phosphoesterase RecJ domain protein</fullName>
    </submittedName>
</protein>
<dbReference type="EMBL" id="AJWZ01004391">
    <property type="protein sequence ID" value="EKC65580.1"/>
    <property type="molecule type" value="Genomic_DNA"/>
</dbReference>
<gene>
    <name evidence="2" type="ORF">OBE_06384</name>
</gene>
<name>K1TGZ2_9ZZZZ</name>
<organism evidence="2">
    <name type="scientific">human gut metagenome</name>
    <dbReference type="NCBI Taxonomy" id="408170"/>
    <lineage>
        <taxon>unclassified sequences</taxon>
        <taxon>metagenomes</taxon>
        <taxon>organismal metagenomes</taxon>
    </lineage>
</organism>
<dbReference type="AlphaFoldDB" id="K1TGZ2"/>
<dbReference type="PANTHER" id="PTHR47618">
    <property type="entry name" value="BIFUNCTIONAL OLIGORIBONUCLEASE AND PAP PHOSPHATASE NRNA"/>
    <property type="match status" value="1"/>
</dbReference>
<sequence length="130" mass="13907">MNDREFAAALRDRDAILILSHLRPDGDTLGSGAALCSALRRMGKTAYLFPNPETTARYLPYVAQFFAPADFVPACVVAVDIATPNLFPQGFSGAVDLCIDHHPSNALYAGDTLLHAEKSACGEAVLDVIE</sequence>
<dbReference type="InterPro" id="IPR051319">
    <property type="entry name" value="Oligoribo/pAp-PDE_c-di-AMP_PDE"/>
</dbReference>
<comment type="caution">
    <text evidence="2">The sequence shown here is derived from an EMBL/GenBank/DDBJ whole genome shotgun (WGS) entry which is preliminary data.</text>
</comment>
<dbReference type="SUPFAM" id="SSF64182">
    <property type="entry name" value="DHH phosphoesterases"/>
    <property type="match status" value="1"/>
</dbReference>
<evidence type="ECO:0000313" key="2">
    <source>
        <dbReference type="EMBL" id="EKC65580.1"/>
    </source>
</evidence>
<feature type="domain" description="DDH" evidence="1">
    <location>
        <begin position="16"/>
        <end position="122"/>
    </location>
</feature>